<dbReference type="eggNOG" id="ENOG502SRGE">
    <property type="taxonomic scope" value="Eukaryota"/>
</dbReference>
<name>V5FNI9_BYSSN</name>
<protein>
    <submittedName>
        <fullName evidence="2">Uncharacterized protein</fullName>
    </submittedName>
</protein>
<dbReference type="AlphaFoldDB" id="V5FNI9"/>
<accession>V5FNI9</accession>
<dbReference type="PANTHER" id="PTHR39697:SF2">
    <property type="entry name" value="CYANOVIRIN-N DOMAIN-CONTAINING PROTEIN"/>
    <property type="match status" value="1"/>
</dbReference>
<keyword evidence="3" id="KW-1185">Reference proteome</keyword>
<comment type="caution">
    <text evidence="2">The sequence shown here is derived from an EMBL/GenBank/DDBJ whole genome shotgun (WGS) entry which is preliminary data.</text>
</comment>
<evidence type="ECO:0000256" key="1">
    <source>
        <dbReference type="SAM" id="MobiDB-lite"/>
    </source>
</evidence>
<feature type="compositionally biased region" description="Polar residues" evidence="1">
    <location>
        <begin position="1"/>
        <end position="16"/>
    </location>
</feature>
<sequence length="189" mass="21426">MSASTSDDQECNTPRTSIPDGFPDSELPSYPSLSRTRIGTCPWKGGTYIIRDPETKLVITLKEGVLGLCPEEKGHPHTAGSYHHGRGSHWKCVENKGMWLGFYNSVSGTYIRHNNNKNNWQFDAKGERHDKWERFCAREHPDGGHILLVKHFEDFRPMKIGGKDNRELVVGAEGEIGTPWEFIRVECES</sequence>
<proteinExistence type="predicted"/>
<dbReference type="HOGENOM" id="CLU_076163_2_0_1"/>
<feature type="region of interest" description="Disordered" evidence="1">
    <location>
        <begin position="1"/>
        <end position="33"/>
    </location>
</feature>
<evidence type="ECO:0000313" key="3">
    <source>
        <dbReference type="Proteomes" id="UP000018001"/>
    </source>
</evidence>
<evidence type="ECO:0000313" key="2">
    <source>
        <dbReference type="EMBL" id="GAD93498.1"/>
    </source>
</evidence>
<dbReference type="OrthoDB" id="5289641at2759"/>
<dbReference type="PANTHER" id="PTHR39697">
    <property type="entry name" value="RICIN B LECTIN DOMAIN-CONTAINING PROTEIN-RELATED"/>
    <property type="match status" value="1"/>
</dbReference>
<dbReference type="EMBL" id="BAUL01000058">
    <property type="protein sequence ID" value="GAD93498.1"/>
    <property type="molecule type" value="Genomic_DNA"/>
</dbReference>
<organism evidence="2 3">
    <name type="scientific">Byssochlamys spectabilis (strain No. 5 / NBRC 109023)</name>
    <name type="common">Paecilomyces variotii</name>
    <dbReference type="NCBI Taxonomy" id="1356009"/>
    <lineage>
        <taxon>Eukaryota</taxon>
        <taxon>Fungi</taxon>
        <taxon>Dikarya</taxon>
        <taxon>Ascomycota</taxon>
        <taxon>Pezizomycotina</taxon>
        <taxon>Eurotiomycetes</taxon>
        <taxon>Eurotiomycetidae</taxon>
        <taxon>Eurotiales</taxon>
        <taxon>Thermoascaceae</taxon>
        <taxon>Paecilomyces</taxon>
    </lineage>
</organism>
<dbReference type="InParanoid" id="V5FNI9"/>
<dbReference type="Proteomes" id="UP000018001">
    <property type="component" value="Unassembled WGS sequence"/>
</dbReference>
<gene>
    <name evidence="2" type="ORF">PVAR5_2109</name>
</gene>
<reference evidence="3" key="1">
    <citation type="journal article" date="2014" name="Genome Announc.">
        <title>Draft genome sequence of the formaldehyde-resistant fungus Byssochlamys spectabilis No. 5 (anamorph Paecilomyces variotii No. 5) (NBRC109023).</title>
        <authorList>
            <person name="Oka T."/>
            <person name="Ekino K."/>
            <person name="Fukuda K."/>
            <person name="Nomura Y."/>
        </authorList>
    </citation>
    <scope>NUCLEOTIDE SEQUENCE [LARGE SCALE GENOMIC DNA]</scope>
    <source>
        <strain evidence="3">No. 5 / NBRC 109023</strain>
    </source>
</reference>